<evidence type="ECO:0000313" key="2">
    <source>
        <dbReference type="EMBL" id="CAI2187899.1"/>
    </source>
</evidence>
<dbReference type="InterPro" id="IPR011009">
    <property type="entry name" value="Kinase-like_dom_sf"/>
</dbReference>
<dbReference type="AlphaFoldDB" id="A0A9W4X5F9"/>
<accession>A0A9W4X5F9</accession>
<keyword evidence="3" id="KW-1185">Reference proteome</keyword>
<feature type="compositionally biased region" description="Basic and acidic residues" evidence="1">
    <location>
        <begin position="82"/>
        <end position="100"/>
    </location>
</feature>
<reference evidence="2" key="1">
    <citation type="submission" date="2022-08" db="EMBL/GenBank/DDBJ databases">
        <authorList>
            <person name="Kallberg Y."/>
            <person name="Tangrot J."/>
            <person name="Rosling A."/>
        </authorList>
    </citation>
    <scope>NUCLEOTIDE SEQUENCE</scope>
    <source>
        <strain evidence="2">Wild A</strain>
    </source>
</reference>
<protein>
    <submittedName>
        <fullName evidence="2">16904_t:CDS:1</fullName>
    </submittedName>
</protein>
<dbReference type="Gene3D" id="1.10.510.10">
    <property type="entry name" value="Transferase(Phosphotransferase) domain 1"/>
    <property type="match status" value="1"/>
</dbReference>
<dbReference type="Proteomes" id="UP001153678">
    <property type="component" value="Unassembled WGS sequence"/>
</dbReference>
<feature type="region of interest" description="Disordered" evidence="1">
    <location>
        <begin position="78"/>
        <end position="115"/>
    </location>
</feature>
<dbReference type="EMBL" id="CAMKVN010004870">
    <property type="protein sequence ID" value="CAI2187899.1"/>
    <property type="molecule type" value="Genomic_DNA"/>
</dbReference>
<dbReference type="SUPFAM" id="SSF56112">
    <property type="entry name" value="Protein kinase-like (PK-like)"/>
    <property type="match status" value="1"/>
</dbReference>
<feature type="non-terminal residue" evidence="2">
    <location>
        <position position="115"/>
    </location>
</feature>
<evidence type="ECO:0000313" key="3">
    <source>
        <dbReference type="Proteomes" id="UP001153678"/>
    </source>
</evidence>
<name>A0A9W4X5F9_9GLOM</name>
<gene>
    <name evidence="2" type="ORF">FWILDA_LOCUS13312</name>
</gene>
<organism evidence="2 3">
    <name type="scientific">Funneliformis geosporum</name>
    <dbReference type="NCBI Taxonomy" id="1117311"/>
    <lineage>
        <taxon>Eukaryota</taxon>
        <taxon>Fungi</taxon>
        <taxon>Fungi incertae sedis</taxon>
        <taxon>Mucoromycota</taxon>
        <taxon>Glomeromycotina</taxon>
        <taxon>Glomeromycetes</taxon>
        <taxon>Glomerales</taxon>
        <taxon>Glomeraceae</taxon>
        <taxon>Funneliformis</taxon>
    </lineage>
</organism>
<dbReference type="OrthoDB" id="10261027at2759"/>
<evidence type="ECO:0000256" key="1">
    <source>
        <dbReference type="SAM" id="MobiDB-lite"/>
    </source>
</evidence>
<sequence>MHQKQDYSEPSKKSDIYNLGVLFWELASCASPLNSETTGEPFIQIEFLKGVRESLFKQRIKHDPNERQDIDQVISELNSIDPESHYDSDSNDKESEKLDELESEDEFSDCDVTLY</sequence>
<comment type="caution">
    <text evidence="2">The sequence shown here is derived from an EMBL/GenBank/DDBJ whole genome shotgun (WGS) entry which is preliminary data.</text>
</comment>
<proteinExistence type="predicted"/>